<keyword evidence="1" id="KW-0472">Membrane</keyword>
<accession>A0A1G5KJ20</accession>
<sequence length="70" mass="7936">MDLMAIFEKIKSAYSAYMLMLVVVIGIFLIIVDGTLLKKRQLKKEEKISKALGYIYVVLGIGSYIIFAIF</sequence>
<reference evidence="2 3" key="1">
    <citation type="submission" date="2016-10" db="EMBL/GenBank/DDBJ databases">
        <authorList>
            <person name="de Groot N.N."/>
        </authorList>
    </citation>
    <scope>NUCLEOTIDE SEQUENCE [LARGE SCALE GENOMIC DNA]</scope>
    <source>
        <strain evidence="2 3">DSM 18978</strain>
    </source>
</reference>
<dbReference type="Proteomes" id="UP000198636">
    <property type="component" value="Unassembled WGS sequence"/>
</dbReference>
<dbReference type="InterPro" id="IPR049971">
    <property type="entry name" value="CLC_0170-like"/>
</dbReference>
<feature type="transmembrane region" description="Helical" evidence="1">
    <location>
        <begin position="12"/>
        <end position="31"/>
    </location>
</feature>
<evidence type="ECO:0000313" key="3">
    <source>
        <dbReference type="Proteomes" id="UP000198636"/>
    </source>
</evidence>
<dbReference type="AlphaFoldDB" id="A0A1G5KJ20"/>
<dbReference type="STRING" id="1120976.SAMN03080606_03505"/>
<proteinExistence type="predicted"/>
<organism evidence="2 3">
    <name type="scientific">Alkaliphilus peptidifermentans DSM 18978</name>
    <dbReference type="NCBI Taxonomy" id="1120976"/>
    <lineage>
        <taxon>Bacteria</taxon>
        <taxon>Bacillati</taxon>
        <taxon>Bacillota</taxon>
        <taxon>Clostridia</taxon>
        <taxon>Peptostreptococcales</taxon>
        <taxon>Natronincolaceae</taxon>
        <taxon>Alkaliphilus</taxon>
    </lineage>
</organism>
<dbReference type="NCBIfam" id="NF042414">
    <property type="entry name" value="CLC_0170_fam"/>
    <property type="match status" value="1"/>
</dbReference>
<keyword evidence="1" id="KW-1133">Transmembrane helix</keyword>
<evidence type="ECO:0000313" key="2">
    <source>
        <dbReference type="EMBL" id="SCZ00100.1"/>
    </source>
</evidence>
<dbReference type="EMBL" id="FMUS01000027">
    <property type="protein sequence ID" value="SCZ00100.1"/>
    <property type="molecule type" value="Genomic_DNA"/>
</dbReference>
<keyword evidence="1" id="KW-0812">Transmembrane</keyword>
<gene>
    <name evidence="2" type="ORF">SAMN03080606_03505</name>
</gene>
<evidence type="ECO:0000256" key="1">
    <source>
        <dbReference type="SAM" id="Phobius"/>
    </source>
</evidence>
<feature type="transmembrane region" description="Helical" evidence="1">
    <location>
        <begin position="51"/>
        <end position="69"/>
    </location>
</feature>
<name>A0A1G5KJ20_9FIRM</name>
<keyword evidence="3" id="KW-1185">Reference proteome</keyword>
<protein>
    <submittedName>
        <fullName evidence="2">Uncharacterized protein</fullName>
    </submittedName>
</protein>